<keyword evidence="1" id="KW-0808">Transferase</keyword>
<keyword evidence="2" id="KW-1185">Reference proteome</keyword>
<protein>
    <submittedName>
        <fullName evidence="1">Acyltransferase</fullName>
    </submittedName>
</protein>
<dbReference type="EMBL" id="JAPEQY010000011">
    <property type="protein sequence ID" value="MFO2478846.1"/>
    <property type="molecule type" value="Genomic_DNA"/>
</dbReference>
<reference evidence="1" key="1">
    <citation type="submission" date="2022-11" db="EMBL/GenBank/DDBJ databases">
        <title>Draft genome sequences of strains of Pseudomonas imrae sp. nov.</title>
        <authorList>
            <person name="Salva Serra F."/>
            <person name="Nimje P."/>
            <person name="Moore E.R.B."/>
            <person name="Marathe N.P."/>
        </authorList>
    </citation>
    <scope>NUCLEOTIDE SEQUENCE</scope>
    <source>
        <strain evidence="1">15FMM2</strain>
    </source>
</reference>
<evidence type="ECO:0000313" key="2">
    <source>
        <dbReference type="Proteomes" id="UP001637618"/>
    </source>
</evidence>
<evidence type="ECO:0000313" key="1">
    <source>
        <dbReference type="EMBL" id="MFO2478846.1"/>
    </source>
</evidence>
<proteinExistence type="predicted"/>
<dbReference type="Proteomes" id="UP001637618">
    <property type="component" value="Unassembled WGS sequence"/>
</dbReference>
<keyword evidence="1" id="KW-0012">Acyltransferase</keyword>
<name>A0ACC7PGV2_9PSED</name>
<organism evidence="1 2">
    <name type="scientific">Pseudomonas imrae</name>
    <dbReference type="NCBI Taxonomy" id="2992837"/>
    <lineage>
        <taxon>Bacteria</taxon>
        <taxon>Pseudomonadati</taxon>
        <taxon>Pseudomonadota</taxon>
        <taxon>Gammaproteobacteria</taxon>
        <taxon>Pseudomonadales</taxon>
        <taxon>Pseudomonadaceae</taxon>
        <taxon>Pseudomonas</taxon>
    </lineage>
</organism>
<sequence>MTYIRHDIQALRGLAVALVVLDHIGLQYLKNGFLGVDIFFVISGFLITGIICKKIKEDNFSFADFYLRRARRLLPSAFAVIILTSIGSIFFLNSIELQDLESQIIGALTFSINFVLWGQTGYFDIAANFKPLLHLWSLAVEEQFYLVLPFILIITPQRFWPWMIGLLIVLSLAICIYLLGTDRSAAFYLLPSRAWELLLGSVGALIAHNNKIKSISKAALIPAILALITIQFVDTGFPHPGLDAVIVCAATLFIILAAGKKLNDSALLTPLAKLGDISYPLYLVHWPIIVFMNSSYIGPIPITVKAGAIVLSITLAIVIHRYLENPLRFAGQRPAPTFAAYACAATAVLVFHLALISASKPEIDFVENRVPNRGLDKSCDSPKFNDSDKCKTSNSPSTLVWGDSFAMHLVPGLAQAQKIDLRQATFSACPPFLGVSPYNTKNPNPKKVENCINFNDSVFDFVKAHSEIKTVIIGASFAQYANPGSKNSNRQPDGSIELSDTGLESLKKNMRHTIESIKSHGKNVVVISSTPGITTNNLLCMERTLSKKITFGETGDCNKPRATYDKQTKNIREFYTFVESELNTKVIKLSDTLCNDMSCVSIIDNTPIYRDEGHLSKVGSIKIFEMAEPVIN</sequence>
<comment type="caution">
    <text evidence="1">The sequence shown here is derived from an EMBL/GenBank/DDBJ whole genome shotgun (WGS) entry which is preliminary data.</text>
</comment>
<accession>A0ACC7PGV2</accession>
<gene>
    <name evidence="1" type="ORF">OOJ96_15685</name>
</gene>